<proteinExistence type="predicted"/>
<accession>A0ACB7HUR9</accession>
<sequence>MRASHFSEMELANLAKWLLLGLFILCVQIHGNNGCFEVERLGLLDLKASIGSDGFDADHPFSSWVDDSLSDCCKWERVTCNFTTGHVIDLSLNNLRQYEENIWFLNLSMFESFKELRSLNLSHNRFGGLIDEKGFDGLKKLEILDLSDNYFNNSNFSSLAALPSLTTLILSRNNMKGSFPSKGMFIHIHSPIRLII</sequence>
<keyword evidence="2" id="KW-1185">Reference proteome</keyword>
<name>A0ACB7HUR9_MANES</name>
<protein>
    <submittedName>
        <fullName evidence="1">Uncharacterized protein</fullName>
    </submittedName>
</protein>
<evidence type="ECO:0000313" key="1">
    <source>
        <dbReference type="EMBL" id="KAG8656245.1"/>
    </source>
</evidence>
<comment type="caution">
    <text evidence="1">The sequence shown here is derived from an EMBL/GenBank/DDBJ whole genome shotgun (WGS) entry which is preliminary data.</text>
</comment>
<gene>
    <name evidence="1" type="ORF">MANES_04G110518v8</name>
</gene>
<organism evidence="1 2">
    <name type="scientific">Manihot esculenta</name>
    <name type="common">Cassava</name>
    <name type="synonym">Jatropha manihot</name>
    <dbReference type="NCBI Taxonomy" id="3983"/>
    <lineage>
        <taxon>Eukaryota</taxon>
        <taxon>Viridiplantae</taxon>
        <taxon>Streptophyta</taxon>
        <taxon>Embryophyta</taxon>
        <taxon>Tracheophyta</taxon>
        <taxon>Spermatophyta</taxon>
        <taxon>Magnoliopsida</taxon>
        <taxon>eudicotyledons</taxon>
        <taxon>Gunneridae</taxon>
        <taxon>Pentapetalae</taxon>
        <taxon>rosids</taxon>
        <taxon>fabids</taxon>
        <taxon>Malpighiales</taxon>
        <taxon>Euphorbiaceae</taxon>
        <taxon>Crotonoideae</taxon>
        <taxon>Manihoteae</taxon>
        <taxon>Manihot</taxon>
    </lineage>
</organism>
<dbReference type="EMBL" id="CM004390">
    <property type="protein sequence ID" value="KAG8656245.1"/>
    <property type="molecule type" value="Genomic_DNA"/>
</dbReference>
<evidence type="ECO:0000313" key="2">
    <source>
        <dbReference type="Proteomes" id="UP000091857"/>
    </source>
</evidence>
<reference evidence="2" key="1">
    <citation type="journal article" date="2016" name="Nat. Biotechnol.">
        <title>Sequencing wild and cultivated cassava and related species reveals extensive interspecific hybridization and genetic diversity.</title>
        <authorList>
            <person name="Bredeson J.V."/>
            <person name="Lyons J.B."/>
            <person name="Prochnik S.E."/>
            <person name="Wu G.A."/>
            <person name="Ha C.M."/>
            <person name="Edsinger-Gonzales E."/>
            <person name="Grimwood J."/>
            <person name="Schmutz J."/>
            <person name="Rabbi I.Y."/>
            <person name="Egesi C."/>
            <person name="Nauluvula P."/>
            <person name="Lebot V."/>
            <person name="Ndunguru J."/>
            <person name="Mkamilo G."/>
            <person name="Bart R.S."/>
            <person name="Setter T.L."/>
            <person name="Gleadow R.M."/>
            <person name="Kulakow P."/>
            <person name="Ferguson M.E."/>
            <person name="Rounsley S."/>
            <person name="Rokhsar D.S."/>
        </authorList>
    </citation>
    <scope>NUCLEOTIDE SEQUENCE [LARGE SCALE GENOMIC DNA]</scope>
    <source>
        <strain evidence="2">cv. AM560-2</strain>
    </source>
</reference>
<dbReference type="Proteomes" id="UP000091857">
    <property type="component" value="Chromosome 4"/>
</dbReference>